<evidence type="ECO:0000256" key="4">
    <source>
        <dbReference type="ARBA" id="ARBA00023004"/>
    </source>
</evidence>
<organism evidence="6 7">
    <name type="scientific">Candidatus Contendobacter odensis Run_B_J11</name>
    <dbReference type="NCBI Taxonomy" id="1400861"/>
    <lineage>
        <taxon>Bacteria</taxon>
        <taxon>Pseudomonadati</taxon>
        <taxon>Pseudomonadota</taxon>
        <taxon>Gammaproteobacteria</taxon>
        <taxon>Candidatus Competibacteraceae</taxon>
        <taxon>Candidatus Contendibacter</taxon>
    </lineage>
</organism>
<dbReference type="GO" id="GO:0046872">
    <property type="term" value="F:metal ion binding"/>
    <property type="evidence" value="ECO:0007669"/>
    <property type="project" value="UniProtKB-KW"/>
</dbReference>
<dbReference type="SUPFAM" id="SSF47188">
    <property type="entry name" value="Hemerythrin-like"/>
    <property type="match status" value="1"/>
</dbReference>
<dbReference type="InterPro" id="IPR050669">
    <property type="entry name" value="Hemerythrin"/>
</dbReference>
<dbReference type="GO" id="GO:0005344">
    <property type="term" value="F:oxygen carrier activity"/>
    <property type="evidence" value="ECO:0007669"/>
    <property type="project" value="UniProtKB-KW"/>
</dbReference>
<dbReference type="AlphaFoldDB" id="A0A7U7G8R4"/>
<dbReference type="Proteomes" id="UP000019184">
    <property type="component" value="Unassembled WGS sequence"/>
</dbReference>
<gene>
    <name evidence="6" type="ORF">BN874_1340004</name>
</gene>
<dbReference type="InterPro" id="IPR016131">
    <property type="entry name" value="Haemerythrin_Fe_BS"/>
</dbReference>
<proteinExistence type="inferred from homology"/>
<keyword evidence="2" id="KW-0561">Oxygen transport</keyword>
<keyword evidence="2" id="KW-0813">Transport</keyword>
<evidence type="ECO:0000259" key="5">
    <source>
        <dbReference type="Pfam" id="PF01814"/>
    </source>
</evidence>
<dbReference type="InterPro" id="IPR012312">
    <property type="entry name" value="Hemerythrin-like"/>
</dbReference>
<dbReference type="NCBIfam" id="NF033749">
    <property type="entry name" value="bact_hemeryth"/>
    <property type="match status" value="1"/>
</dbReference>
<feature type="domain" description="Hemerythrin-like" evidence="5">
    <location>
        <begin position="97"/>
        <end position="208"/>
    </location>
</feature>
<dbReference type="NCBIfam" id="TIGR02481">
    <property type="entry name" value="hemeryth_dom"/>
    <property type="match status" value="1"/>
</dbReference>
<evidence type="ECO:0000313" key="7">
    <source>
        <dbReference type="Proteomes" id="UP000019184"/>
    </source>
</evidence>
<dbReference type="Gene3D" id="1.20.120.50">
    <property type="entry name" value="Hemerythrin-like"/>
    <property type="match status" value="1"/>
</dbReference>
<dbReference type="PANTHER" id="PTHR37164">
    <property type="entry name" value="BACTERIOHEMERYTHRIN"/>
    <property type="match status" value="1"/>
</dbReference>
<keyword evidence="4" id="KW-0408">Iron</keyword>
<dbReference type="Pfam" id="PF01814">
    <property type="entry name" value="Hemerythrin"/>
    <property type="match status" value="1"/>
</dbReference>
<comment type="similarity">
    <text evidence="1">Belongs to the hemerythrin family.</text>
</comment>
<keyword evidence="3" id="KW-0479">Metal-binding</keyword>
<sequence>MDQVTQQNAALVEQTAAASHAMGDQAQELQNLMGFFTLDETTSTPTAYLRTVERNEFKREKIQPISRLSAGNTAGSAGDQAALITWSDALSVNDPDIDQQHQKLVRMINDLHNAMRKGQNKSAMGNLLNRLLEYTVEHFSYEEGRMEACHYPNIKGHKAKHVDLVQQVTALQDKFNSGSQHLNMKVMRFLKDWITNHIQKSDKDYMPYMQAQR</sequence>
<evidence type="ECO:0000256" key="2">
    <source>
        <dbReference type="ARBA" id="ARBA00022621"/>
    </source>
</evidence>
<name>A0A7U7G8R4_9GAMM</name>
<dbReference type="PANTHER" id="PTHR37164:SF1">
    <property type="entry name" value="BACTERIOHEMERYTHRIN"/>
    <property type="match status" value="1"/>
</dbReference>
<comment type="caution">
    <text evidence="6">The sequence shown here is derived from an EMBL/GenBank/DDBJ whole genome shotgun (WGS) entry which is preliminary data.</text>
</comment>
<evidence type="ECO:0000256" key="1">
    <source>
        <dbReference type="ARBA" id="ARBA00010587"/>
    </source>
</evidence>
<dbReference type="InterPro" id="IPR012827">
    <property type="entry name" value="Hemerythrin_metal-bd"/>
</dbReference>
<protein>
    <recommendedName>
        <fullName evidence="5">Hemerythrin-like domain-containing protein</fullName>
    </recommendedName>
</protein>
<accession>A0A7U7G8R4</accession>
<keyword evidence="7" id="KW-1185">Reference proteome</keyword>
<evidence type="ECO:0000256" key="3">
    <source>
        <dbReference type="ARBA" id="ARBA00022723"/>
    </source>
</evidence>
<evidence type="ECO:0000313" key="6">
    <source>
        <dbReference type="EMBL" id="CDH43802.1"/>
    </source>
</evidence>
<dbReference type="InterPro" id="IPR035938">
    <property type="entry name" value="Hemerythrin-like_sf"/>
</dbReference>
<reference evidence="6 7" key="1">
    <citation type="journal article" date="2014" name="ISME J.">
        <title>Candidatus Competibacter-lineage genomes retrieved from metagenomes reveal functional metabolic diversity.</title>
        <authorList>
            <person name="McIlroy S.J."/>
            <person name="Albertsen M."/>
            <person name="Andresen E.K."/>
            <person name="Saunders A.M."/>
            <person name="Kristiansen R."/>
            <person name="Stokholm-Bjerregaard M."/>
            <person name="Nielsen K.L."/>
            <person name="Nielsen P.H."/>
        </authorList>
    </citation>
    <scope>NUCLEOTIDE SEQUENCE [LARGE SCALE GENOMIC DNA]</scope>
    <source>
        <strain evidence="6 7">Run_B_J11</strain>
    </source>
</reference>
<dbReference type="EMBL" id="CBTK010000040">
    <property type="protein sequence ID" value="CDH43802.1"/>
    <property type="molecule type" value="Genomic_DNA"/>
</dbReference>
<dbReference type="CDD" id="cd12107">
    <property type="entry name" value="Hemerythrin"/>
    <property type="match status" value="1"/>
</dbReference>
<dbReference type="PROSITE" id="PS00550">
    <property type="entry name" value="HEMERYTHRINS"/>
    <property type="match status" value="1"/>
</dbReference>